<dbReference type="InterPro" id="IPR045340">
    <property type="entry name" value="DUF6533"/>
</dbReference>
<evidence type="ECO:0000313" key="3">
    <source>
        <dbReference type="EMBL" id="KIP01927.1"/>
    </source>
</evidence>
<dbReference type="AlphaFoldDB" id="A0A0C3RZK8"/>
<dbReference type="OrthoDB" id="3349377at2759"/>
<gene>
    <name evidence="3" type="ORF">PHLGIDRAFT_131017</name>
</gene>
<reference evidence="3 4" key="1">
    <citation type="journal article" date="2014" name="PLoS Genet.">
        <title>Analysis of the Phlebiopsis gigantea genome, transcriptome and secretome provides insight into its pioneer colonization strategies of wood.</title>
        <authorList>
            <person name="Hori C."/>
            <person name="Ishida T."/>
            <person name="Igarashi K."/>
            <person name="Samejima M."/>
            <person name="Suzuki H."/>
            <person name="Master E."/>
            <person name="Ferreira P."/>
            <person name="Ruiz-Duenas F.J."/>
            <person name="Held B."/>
            <person name="Canessa P."/>
            <person name="Larrondo L.F."/>
            <person name="Schmoll M."/>
            <person name="Druzhinina I.S."/>
            <person name="Kubicek C.P."/>
            <person name="Gaskell J.A."/>
            <person name="Kersten P."/>
            <person name="St John F."/>
            <person name="Glasner J."/>
            <person name="Sabat G."/>
            <person name="Splinter BonDurant S."/>
            <person name="Syed K."/>
            <person name="Yadav J."/>
            <person name="Mgbeahuruike A.C."/>
            <person name="Kovalchuk A."/>
            <person name="Asiegbu F.O."/>
            <person name="Lackner G."/>
            <person name="Hoffmeister D."/>
            <person name="Rencoret J."/>
            <person name="Gutierrez A."/>
            <person name="Sun H."/>
            <person name="Lindquist E."/>
            <person name="Barry K."/>
            <person name="Riley R."/>
            <person name="Grigoriev I.V."/>
            <person name="Henrissat B."/>
            <person name="Kues U."/>
            <person name="Berka R.M."/>
            <person name="Martinez A.T."/>
            <person name="Covert S.F."/>
            <person name="Blanchette R.A."/>
            <person name="Cullen D."/>
        </authorList>
    </citation>
    <scope>NUCLEOTIDE SEQUENCE [LARGE SCALE GENOMIC DNA]</scope>
    <source>
        <strain evidence="3 4">11061_1 CR5-6</strain>
    </source>
</reference>
<dbReference type="EMBL" id="KN840721">
    <property type="protein sequence ID" value="KIP01927.1"/>
    <property type="molecule type" value="Genomic_DNA"/>
</dbReference>
<keyword evidence="1" id="KW-1133">Transmembrane helix</keyword>
<feature type="transmembrane region" description="Helical" evidence="1">
    <location>
        <begin position="60"/>
        <end position="79"/>
    </location>
</feature>
<evidence type="ECO:0000256" key="1">
    <source>
        <dbReference type="SAM" id="Phobius"/>
    </source>
</evidence>
<proteinExistence type="predicted"/>
<evidence type="ECO:0000259" key="2">
    <source>
        <dbReference type="Pfam" id="PF20151"/>
    </source>
</evidence>
<feature type="transmembrane region" description="Helical" evidence="1">
    <location>
        <begin position="220"/>
        <end position="239"/>
    </location>
</feature>
<keyword evidence="1" id="KW-0812">Transmembrane</keyword>
<keyword evidence="1" id="KW-0472">Membrane</keyword>
<feature type="transmembrane region" description="Helical" evidence="1">
    <location>
        <begin position="126"/>
        <end position="147"/>
    </location>
</feature>
<protein>
    <recommendedName>
        <fullName evidence="2">DUF6533 domain-containing protein</fullName>
    </recommendedName>
</protein>
<feature type="transmembrane region" description="Helical" evidence="1">
    <location>
        <begin position="167"/>
        <end position="191"/>
    </location>
</feature>
<feature type="transmembrane region" description="Helical" evidence="1">
    <location>
        <begin position="245"/>
        <end position="265"/>
    </location>
</feature>
<dbReference type="Proteomes" id="UP000053257">
    <property type="component" value="Unassembled WGS sequence"/>
</dbReference>
<feature type="transmembrane region" description="Helical" evidence="1">
    <location>
        <begin position="91"/>
        <end position="114"/>
    </location>
</feature>
<evidence type="ECO:0000313" key="4">
    <source>
        <dbReference type="Proteomes" id="UP000053257"/>
    </source>
</evidence>
<organism evidence="3 4">
    <name type="scientific">Phlebiopsis gigantea (strain 11061_1 CR5-6)</name>
    <name type="common">White-rot fungus</name>
    <name type="synonym">Peniophora gigantea</name>
    <dbReference type="NCBI Taxonomy" id="745531"/>
    <lineage>
        <taxon>Eukaryota</taxon>
        <taxon>Fungi</taxon>
        <taxon>Dikarya</taxon>
        <taxon>Basidiomycota</taxon>
        <taxon>Agaricomycotina</taxon>
        <taxon>Agaricomycetes</taxon>
        <taxon>Polyporales</taxon>
        <taxon>Phanerochaetaceae</taxon>
        <taxon>Phlebiopsis</taxon>
    </lineage>
</organism>
<dbReference type="HOGENOM" id="CLU_035509_15_0_1"/>
<accession>A0A0C3RZK8</accession>
<sequence>MAAAPGDTFLPKALLTTYMHFIDIRYITVSAIAFYTWECLVTLPDEIELVWKSRWTHVKILYLITRYSAFLTAGQSAYYNMLDHPTVESGFNQACIGLSFGIFSLSANSLVLQMRVYAIYEQQKTVIAALSFLFVLMVGSMVGITAKKLTNDHAGVIPGTPFCDGKIPGYFFAFWIPNMIFEFILFAMVAYKSFQQNWSVPGRELWRGARLLNVMFRDSVFYFFLSFAMGLLNTLIWNLAPLDLFQLGTSFVSVISPAITTRMILNLRDVYNKDVQGTSGWAMPSNGETLELHVRPGTNTSTDSTAYSSDVERRYVPFSRN</sequence>
<name>A0A0C3RZK8_PHLG1</name>
<keyword evidence="4" id="KW-1185">Reference proteome</keyword>
<feature type="domain" description="DUF6533" evidence="2">
    <location>
        <begin position="26"/>
        <end position="71"/>
    </location>
</feature>
<dbReference type="Pfam" id="PF20151">
    <property type="entry name" value="DUF6533"/>
    <property type="match status" value="1"/>
</dbReference>